<dbReference type="Gramene" id="FCD_00018475-RA">
    <property type="protein sequence ID" value="FCD_00018475-RA:cds"/>
    <property type="gene ID" value="FCD_00018475"/>
</dbReference>
<feature type="region of interest" description="Disordered" evidence="1">
    <location>
        <begin position="1"/>
        <end position="21"/>
    </location>
</feature>
<sequence length="108" mass="12235">MENSNNNAYQLRVKRSEPTLVSPAEETENGFYLLSNRDQNMAVIIRTIYGFKSDKRGNDKARGRRDQERLGETGEGAVFVEAEADCKMEEIGDVTRPGYSWKAGLWSL</sequence>
<gene>
    <name evidence="2" type="ORF">TIFTF001_026543</name>
</gene>
<dbReference type="AlphaFoldDB" id="A0AA88DLG9"/>
<reference evidence="2" key="1">
    <citation type="submission" date="2023-07" db="EMBL/GenBank/DDBJ databases">
        <title>draft genome sequence of fig (Ficus carica).</title>
        <authorList>
            <person name="Takahashi T."/>
            <person name="Nishimura K."/>
        </authorList>
    </citation>
    <scope>NUCLEOTIDE SEQUENCE</scope>
</reference>
<organism evidence="2 3">
    <name type="scientific">Ficus carica</name>
    <name type="common">Common fig</name>
    <dbReference type="NCBI Taxonomy" id="3494"/>
    <lineage>
        <taxon>Eukaryota</taxon>
        <taxon>Viridiplantae</taxon>
        <taxon>Streptophyta</taxon>
        <taxon>Embryophyta</taxon>
        <taxon>Tracheophyta</taxon>
        <taxon>Spermatophyta</taxon>
        <taxon>Magnoliopsida</taxon>
        <taxon>eudicotyledons</taxon>
        <taxon>Gunneridae</taxon>
        <taxon>Pentapetalae</taxon>
        <taxon>rosids</taxon>
        <taxon>fabids</taxon>
        <taxon>Rosales</taxon>
        <taxon>Moraceae</taxon>
        <taxon>Ficeae</taxon>
        <taxon>Ficus</taxon>
    </lineage>
</organism>
<name>A0AA88DLG9_FICCA</name>
<dbReference type="Proteomes" id="UP001187192">
    <property type="component" value="Unassembled WGS sequence"/>
</dbReference>
<proteinExistence type="predicted"/>
<dbReference type="EMBL" id="BTGU01000070">
    <property type="protein sequence ID" value="GMN57443.1"/>
    <property type="molecule type" value="Genomic_DNA"/>
</dbReference>
<evidence type="ECO:0000256" key="1">
    <source>
        <dbReference type="SAM" id="MobiDB-lite"/>
    </source>
</evidence>
<evidence type="ECO:0000313" key="2">
    <source>
        <dbReference type="EMBL" id="GMN57443.1"/>
    </source>
</evidence>
<evidence type="ECO:0000313" key="3">
    <source>
        <dbReference type="Proteomes" id="UP001187192"/>
    </source>
</evidence>
<keyword evidence="3" id="KW-1185">Reference proteome</keyword>
<accession>A0AA88DLG9</accession>
<comment type="caution">
    <text evidence="2">The sequence shown here is derived from an EMBL/GenBank/DDBJ whole genome shotgun (WGS) entry which is preliminary data.</text>
</comment>
<protein>
    <submittedName>
        <fullName evidence="2">Uncharacterized protein</fullName>
    </submittedName>
</protein>